<feature type="region of interest" description="Disordered" evidence="8">
    <location>
        <begin position="1"/>
        <end position="24"/>
    </location>
</feature>
<dbReference type="PROSITE" id="PS50014">
    <property type="entry name" value="BROMODOMAIN_2"/>
    <property type="match status" value="1"/>
</dbReference>
<evidence type="ECO:0000256" key="1">
    <source>
        <dbReference type="ARBA" id="ARBA00004123"/>
    </source>
</evidence>
<feature type="region of interest" description="Disordered" evidence="8">
    <location>
        <begin position="662"/>
        <end position="683"/>
    </location>
</feature>
<feature type="domain" description="Bromo" evidence="9">
    <location>
        <begin position="176"/>
        <end position="248"/>
    </location>
</feature>
<reference evidence="11" key="1">
    <citation type="submission" date="2023-02" db="EMBL/GenBank/DDBJ databases">
        <title>Genome of toxic invasive species Heracleum sosnowskyi carries increased number of genes despite the absence of recent whole-genome duplications.</title>
        <authorList>
            <person name="Schelkunov M."/>
            <person name="Shtratnikova V."/>
            <person name="Makarenko M."/>
            <person name="Klepikova A."/>
            <person name="Omelchenko D."/>
            <person name="Novikova G."/>
            <person name="Obukhova E."/>
            <person name="Bogdanov V."/>
            <person name="Penin A."/>
            <person name="Logacheva M."/>
        </authorList>
    </citation>
    <scope>NUCLEOTIDE SEQUENCE</scope>
    <source>
        <strain evidence="11">Hsosn_3</strain>
        <tissue evidence="11">Leaf</tissue>
    </source>
</reference>
<dbReference type="InterPro" id="IPR001487">
    <property type="entry name" value="Bromodomain"/>
</dbReference>
<comment type="subcellular location">
    <subcellularLocation>
        <location evidence="1">Nucleus</location>
    </subcellularLocation>
</comment>
<accession>A0AAD8M4W1</accession>
<keyword evidence="2" id="KW-0805">Transcription regulation</keyword>
<feature type="region of interest" description="Disordered" evidence="8">
    <location>
        <begin position="703"/>
        <end position="724"/>
    </location>
</feature>
<keyword evidence="4 7" id="KW-0103">Bromodomain</keyword>
<dbReference type="PROSITE" id="PS51525">
    <property type="entry name" value="NET"/>
    <property type="match status" value="1"/>
</dbReference>
<keyword evidence="3" id="KW-0175">Coiled coil</keyword>
<evidence type="ECO:0000256" key="4">
    <source>
        <dbReference type="ARBA" id="ARBA00023117"/>
    </source>
</evidence>
<dbReference type="GO" id="GO:0005634">
    <property type="term" value="C:nucleus"/>
    <property type="evidence" value="ECO:0007669"/>
    <property type="project" value="UniProtKB-SubCell"/>
</dbReference>
<dbReference type="PANTHER" id="PTHR46136:SF1">
    <property type="entry name" value="TRANSCRIPTION FACTOR GTE11-RELATED"/>
    <property type="match status" value="1"/>
</dbReference>
<reference evidence="11" key="2">
    <citation type="submission" date="2023-05" db="EMBL/GenBank/DDBJ databases">
        <authorList>
            <person name="Schelkunov M.I."/>
        </authorList>
    </citation>
    <scope>NUCLEOTIDE SEQUENCE</scope>
    <source>
        <strain evidence="11">Hsosn_3</strain>
        <tissue evidence="11">Leaf</tissue>
    </source>
</reference>
<dbReference type="InterPro" id="IPR038336">
    <property type="entry name" value="NET_sf"/>
</dbReference>
<evidence type="ECO:0000256" key="3">
    <source>
        <dbReference type="ARBA" id="ARBA00023054"/>
    </source>
</evidence>
<sequence>MDKKNRFPEGYSSSDDESGSSGRIDTEISASENCSVPRKKWIILNPATKDGFGVPVKVLPLSKLSHPDRGNLVLCLKAELERIGFLRKKFEARNVGAVSLSSSTNVLSSSNAQNVLKTGNVRRSSAVIDRNAKKLKPSSLNRGTSGRFQSSNKPSEPSSLNSSLMRQCENLLKKLMSHEYGWVFNNPVDPVYLNLPDYFDVIKNPMDLGTVKKKLSSSVYTSPLDFVADVRLAFTNAMTYNPSTNDVHLMAATLSKFFEVRWKVIEKKLSANANVPKQIPQVTSIDMEAEKVKAAPPSKKRKHSSTKLIVLPEPVCEPVKCMTAEEKQKLSRELESSLADLPDNIIEFLREQSSAGKDAGEDEIEIDIDSLTDDTLFRLQKLLDDHLAEKRKRAKGEPCEIELLNESGVSNSSMQLDKGNELVAKDVDLVGNEPPVSSYPPTEIINDSGGRSNKCISPGTSSDSDSRSFPAMVADVAKASSSPVKQSKADTDHGAELDENAGPGDLVDANQSVSGLDQLEPSQQKPNSVESDSCQDGDSAPPERPVSPDKLYRVALLKNRFADTILKAQEKTLKQGEKVDPEKLRLEREMIESQKRKEKARLQAEAKAAETARRQAEAEAAAESKRQRELEREAARQALLKMEKTVEINGTSRFLEDLEMLRTAPSEQLPSSVDESSPDESLDCFKFEGSNPLEQLGLYMKVDDEDEEIEPLSNDVDVEEGEID</sequence>
<feature type="region of interest" description="Disordered" evidence="8">
    <location>
        <begin position="135"/>
        <end position="162"/>
    </location>
</feature>
<proteinExistence type="predicted"/>
<dbReference type="EMBL" id="JAUIZM010000010">
    <property type="protein sequence ID" value="KAK1359418.1"/>
    <property type="molecule type" value="Genomic_DNA"/>
</dbReference>
<evidence type="ECO:0000259" key="9">
    <source>
        <dbReference type="PROSITE" id="PS50014"/>
    </source>
</evidence>
<dbReference type="Gene3D" id="1.20.920.10">
    <property type="entry name" value="Bromodomain-like"/>
    <property type="match status" value="1"/>
</dbReference>
<dbReference type="InterPro" id="IPR027353">
    <property type="entry name" value="NET_dom"/>
</dbReference>
<gene>
    <name evidence="11" type="ORF">POM88_043892</name>
</gene>
<dbReference type="AlphaFoldDB" id="A0AAD8M4W1"/>
<keyword evidence="6" id="KW-0539">Nucleus</keyword>
<dbReference type="PRINTS" id="PR00503">
    <property type="entry name" value="BROMODOMAIN"/>
</dbReference>
<dbReference type="Gene3D" id="1.20.1270.220">
    <property type="match status" value="1"/>
</dbReference>
<dbReference type="CDD" id="cd05506">
    <property type="entry name" value="Bromo_plant1"/>
    <property type="match status" value="1"/>
</dbReference>
<feature type="compositionally biased region" description="Polar residues" evidence="8">
    <location>
        <begin position="449"/>
        <end position="460"/>
    </location>
</feature>
<protein>
    <submittedName>
        <fullName evidence="11">Transcription factor like</fullName>
    </submittedName>
</protein>
<evidence type="ECO:0000256" key="5">
    <source>
        <dbReference type="ARBA" id="ARBA00023163"/>
    </source>
</evidence>
<dbReference type="Proteomes" id="UP001237642">
    <property type="component" value="Unassembled WGS sequence"/>
</dbReference>
<evidence type="ECO:0000259" key="10">
    <source>
        <dbReference type="PROSITE" id="PS51525"/>
    </source>
</evidence>
<feature type="compositionally biased region" description="Polar residues" evidence="8">
    <location>
        <begin position="138"/>
        <end position="162"/>
    </location>
</feature>
<evidence type="ECO:0000256" key="6">
    <source>
        <dbReference type="ARBA" id="ARBA00023242"/>
    </source>
</evidence>
<feature type="compositionally biased region" description="Polar residues" evidence="8">
    <location>
        <begin position="509"/>
        <end position="536"/>
    </location>
</feature>
<dbReference type="InterPro" id="IPR036427">
    <property type="entry name" value="Bromodomain-like_sf"/>
</dbReference>
<dbReference type="InterPro" id="IPR037377">
    <property type="entry name" value="GTE_bromo"/>
</dbReference>
<keyword evidence="5" id="KW-0804">Transcription</keyword>
<evidence type="ECO:0000256" key="7">
    <source>
        <dbReference type="PROSITE-ProRule" id="PRU00035"/>
    </source>
</evidence>
<dbReference type="SMART" id="SM00297">
    <property type="entry name" value="BROMO"/>
    <property type="match status" value="1"/>
</dbReference>
<feature type="region of interest" description="Disordered" evidence="8">
    <location>
        <begin position="430"/>
        <end position="551"/>
    </location>
</feature>
<dbReference type="SUPFAM" id="SSF47370">
    <property type="entry name" value="Bromodomain"/>
    <property type="match status" value="1"/>
</dbReference>
<evidence type="ECO:0000313" key="12">
    <source>
        <dbReference type="Proteomes" id="UP001237642"/>
    </source>
</evidence>
<dbReference type="Pfam" id="PF00439">
    <property type="entry name" value="Bromodomain"/>
    <property type="match status" value="1"/>
</dbReference>
<keyword evidence="12" id="KW-1185">Reference proteome</keyword>
<feature type="region of interest" description="Disordered" evidence="8">
    <location>
        <begin position="584"/>
        <end position="632"/>
    </location>
</feature>
<dbReference type="PANTHER" id="PTHR46136">
    <property type="entry name" value="TRANSCRIPTION FACTOR GTE8"/>
    <property type="match status" value="1"/>
</dbReference>
<name>A0AAD8M4W1_9APIA</name>
<organism evidence="11 12">
    <name type="scientific">Heracleum sosnowskyi</name>
    <dbReference type="NCBI Taxonomy" id="360622"/>
    <lineage>
        <taxon>Eukaryota</taxon>
        <taxon>Viridiplantae</taxon>
        <taxon>Streptophyta</taxon>
        <taxon>Embryophyta</taxon>
        <taxon>Tracheophyta</taxon>
        <taxon>Spermatophyta</taxon>
        <taxon>Magnoliopsida</taxon>
        <taxon>eudicotyledons</taxon>
        <taxon>Gunneridae</taxon>
        <taxon>Pentapetalae</taxon>
        <taxon>asterids</taxon>
        <taxon>campanulids</taxon>
        <taxon>Apiales</taxon>
        <taxon>Apiaceae</taxon>
        <taxon>Apioideae</taxon>
        <taxon>apioid superclade</taxon>
        <taxon>Tordylieae</taxon>
        <taxon>Tordyliinae</taxon>
        <taxon>Heracleum</taxon>
    </lineage>
</organism>
<feature type="compositionally biased region" description="Basic and acidic residues" evidence="8">
    <location>
        <begin position="487"/>
        <end position="496"/>
    </location>
</feature>
<dbReference type="InterPro" id="IPR052442">
    <property type="entry name" value="Env_Response_Regulator"/>
</dbReference>
<comment type="caution">
    <text evidence="11">The sequence shown here is derived from an EMBL/GenBank/DDBJ whole genome shotgun (WGS) entry which is preliminary data.</text>
</comment>
<dbReference type="Pfam" id="PF17035">
    <property type="entry name" value="BET"/>
    <property type="match status" value="1"/>
</dbReference>
<evidence type="ECO:0000256" key="8">
    <source>
        <dbReference type="SAM" id="MobiDB-lite"/>
    </source>
</evidence>
<evidence type="ECO:0000313" key="11">
    <source>
        <dbReference type="EMBL" id="KAK1359418.1"/>
    </source>
</evidence>
<evidence type="ECO:0000256" key="2">
    <source>
        <dbReference type="ARBA" id="ARBA00023015"/>
    </source>
</evidence>
<feature type="domain" description="NET" evidence="10">
    <location>
        <begin position="312"/>
        <end position="394"/>
    </location>
</feature>